<comment type="subcellular location">
    <subcellularLocation>
        <location evidence="1">Cell membrane</location>
        <topology evidence="1">Multi-pass membrane protein</topology>
    </subcellularLocation>
</comment>
<evidence type="ECO:0000256" key="1">
    <source>
        <dbReference type="ARBA" id="ARBA00004651"/>
    </source>
</evidence>
<feature type="transmembrane region" description="Helical" evidence="7">
    <location>
        <begin position="454"/>
        <end position="476"/>
    </location>
</feature>
<feature type="transmembrane region" description="Helical" evidence="7">
    <location>
        <begin position="126"/>
        <end position="145"/>
    </location>
</feature>
<dbReference type="WBParaSite" id="ALUE_0001365001-mRNA-1">
    <property type="protein sequence ID" value="ALUE_0001365001-mRNA-1"/>
    <property type="gene ID" value="ALUE_0001365001"/>
</dbReference>
<name>A0A9J2PU61_ASCLU</name>
<keyword evidence="5 7" id="KW-1133">Transmembrane helix</keyword>
<keyword evidence="7" id="KW-0813">Transport</keyword>
<comment type="similarity">
    <text evidence="2 7">Belongs to the concentrative nucleoside transporter (CNT) (TC 2.A.41) family.</text>
</comment>
<feature type="transmembrane region" description="Helical" evidence="7">
    <location>
        <begin position="368"/>
        <end position="390"/>
    </location>
</feature>
<evidence type="ECO:0000259" key="10">
    <source>
        <dbReference type="Pfam" id="PF07662"/>
    </source>
</evidence>
<evidence type="ECO:0000256" key="8">
    <source>
        <dbReference type="SAM" id="MobiDB-lite"/>
    </source>
</evidence>
<feature type="transmembrane region" description="Helical" evidence="7">
    <location>
        <begin position="199"/>
        <end position="218"/>
    </location>
</feature>
<evidence type="ECO:0000256" key="3">
    <source>
        <dbReference type="ARBA" id="ARBA00022475"/>
    </source>
</evidence>
<feature type="domain" description="Concentrative nucleoside transporter C-terminal" evidence="10">
    <location>
        <begin position="396"/>
        <end position="609"/>
    </location>
</feature>
<feature type="transmembrane region" description="Helical" evidence="7">
    <location>
        <begin position="259"/>
        <end position="279"/>
    </location>
</feature>
<evidence type="ECO:0000256" key="2">
    <source>
        <dbReference type="ARBA" id="ARBA00009033"/>
    </source>
</evidence>
<keyword evidence="3" id="KW-1003">Cell membrane</keyword>
<dbReference type="GO" id="GO:0005886">
    <property type="term" value="C:plasma membrane"/>
    <property type="evidence" value="ECO:0007669"/>
    <property type="project" value="UniProtKB-SubCell"/>
</dbReference>
<feature type="compositionally biased region" description="Basic and acidic residues" evidence="8">
    <location>
        <begin position="34"/>
        <end position="51"/>
    </location>
</feature>
<accession>A0A9J2PU61</accession>
<evidence type="ECO:0000256" key="5">
    <source>
        <dbReference type="ARBA" id="ARBA00022989"/>
    </source>
</evidence>
<protein>
    <recommendedName>
        <fullName evidence="7">Sodium/nucleoside cotransporter</fullName>
    </recommendedName>
</protein>
<evidence type="ECO:0000256" key="4">
    <source>
        <dbReference type="ARBA" id="ARBA00022692"/>
    </source>
</evidence>
<dbReference type="InterPro" id="IPR011657">
    <property type="entry name" value="CNT_C_dom"/>
</dbReference>
<evidence type="ECO:0000313" key="13">
    <source>
        <dbReference type="WBParaSite" id="ALUE_0001365001-mRNA-1"/>
    </source>
</evidence>
<feature type="transmembrane region" description="Helical" evidence="7">
    <location>
        <begin position="230"/>
        <end position="247"/>
    </location>
</feature>
<feature type="domain" description="Nucleoside transporter/FeoB GTPase Gate" evidence="11">
    <location>
        <begin position="297"/>
        <end position="391"/>
    </location>
</feature>
<feature type="transmembrane region" description="Helical" evidence="7">
    <location>
        <begin position="291"/>
        <end position="313"/>
    </location>
</feature>
<dbReference type="NCBIfam" id="TIGR00804">
    <property type="entry name" value="nupC"/>
    <property type="match status" value="1"/>
</dbReference>
<dbReference type="InterPro" id="IPR008276">
    <property type="entry name" value="C_nuclsd_transpt"/>
</dbReference>
<evidence type="ECO:0000256" key="6">
    <source>
        <dbReference type="ARBA" id="ARBA00023136"/>
    </source>
</evidence>
<feature type="transmembrane region" description="Helical" evidence="7">
    <location>
        <begin position="589"/>
        <end position="613"/>
    </location>
</feature>
<feature type="transmembrane region" description="Helical" evidence="7">
    <location>
        <begin position="101"/>
        <end position="120"/>
    </location>
</feature>
<dbReference type="InterPro" id="IPR002668">
    <property type="entry name" value="CNT_N_dom"/>
</dbReference>
<dbReference type="GO" id="GO:0005415">
    <property type="term" value="F:nucleoside:sodium symporter activity"/>
    <property type="evidence" value="ECO:0007669"/>
    <property type="project" value="TreeGrafter"/>
</dbReference>
<dbReference type="PANTHER" id="PTHR10590">
    <property type="entry name" value="SODIUM/NUCLEOSIDE COTRANSPORTER"/>
    <property type="match status" value="1"/>
</dbReference>
<dbReference type="InterPro" id="IPR018270">
    <property type="entry name" value="C_nuclsd_transpt_met_bac"/>
</dbReference>
<evidence type="ECO:0000259" key="11">
    <source>
        <dbReference type="Pfam" id="PF07670"/>
    </source>
</evidence>
<feature type="transmembrane region" description="Helical" evidence="7">
    <location>
        <begin position="488"/>
        <end position="506"/>
    </location>
</feature>
<evidence type="ECO:0000313" key="12">
    <source>
        <dbReference type="Proteomes" id="UP000036681"/>
    </source>
</evidence>
<evidence type="ECO:0000259" key="9">
    <source>
        <dbReference type="Pfam" id="PF01773"/>
    </source>
</evidence>
<proteinExistence type="inferred from homology"/>
<keyword evidence="12" id="KW-1185">Reference proteome</keyword>
<reference evidence="13" key="1">
    <citation type="submission" date="2023-03" db="UniProtKB">
        <authorList>
            <consortium name="WormBaseParasite"/>
        </authorList>
    </citation>
    <scope>IDENTIFICATION</scope>
</reference>
<dbReference type="Pfam" id="PF07670">
    <property type="entry name" value="Gate"/>
    <property type="match status" value="1"/>
</dbReference>
<organism evidence="12 13">
    <name type="scientific">Ascaris lumbricoides</name>
    <name type="common">Giant roundworm</name>
    <dbReference type="NCBI Taxonomy" id="6252"/>
    <lineage>
        <taxon>Eukaryota</taxon>
        <taxon>Metazoa</taxon>
        <taxon>Ecdysozoa</taxon>
        <taxon>Nematoda</taxon>
        <taxon>Chromadorea</taxon>
        <taxon>Rhabditida</taxon>
        <taxon>Spirurina</taxon>
        <taxon>Ascaridomorpha</taxon>
        <taxon>Ascaridoidea</taxon>
        <taxon>Ascarididae</taxon>
        <taxon>Ascaris</taxon>
    </lineage>
</organism>
<dbReference type="Pfam" id="PF07662">
    <property type="entry name" value="Nucleos_tra2_C"/>
    <property type="match status" value="1"/>
</dbReference>
<sequence>MMPDNEKNGYLNAAADIQIQSISSKIDPLPNSLRDVEAAKKSEDELNEKQKMAKNKVNASEDELSEPEYLDEEITGPMRYIAVVQNGIEGFVETRRRHLKWGAFILLLIAFHVYLVFALIRNFDRAEAMMIFTCIAWGLTIYYCLLKRFLGDIFYTKAYRPGKHIFDKLWSITPVRIIFYCLVAGAIIAFIVVDTKNDRSRLMGLSAMAFFLVFMFLMSANSARINWRPVCWGYFLQFIFGLLILRWDWGSDKFSKLSHYIVVFLDYTYEGTIFVYGFLADPPNICGMSAVFAFSSIQVVIYFGAIVALLYYYGIMQLLLKKMAWLMQITLGTTATESLNACACVFLGQSEAPLLIKPYLVKMTPSEIHAVMTSGFSCIAGSLFAAYISFGACSTYLLSSTVMSAPGSLACSKILYPETKKSQLVKIEELDLPKGEENNALECISNGAVMAVELVMAILANLIVFLALLAFANNAISWLIGLLGYEGWNLEVILGYAFFPLAYLMGVTSSTEQTLRVAQLMGTKTILNEFIAYQKLGEMVSADPPLLTARSQMIATYALCGFSNISSIGIQLGILGGMAPSRKPLLSKLAVRALIAGCISCFWTASLAGVLVAEPVSCPQPNLSATCFNVTEYRDLLANTTVTTPATVSSSTVSSMFLKTEL</sequence>
<keyword evidence="6 7" id="KW-0472">Membrane</keyword>
<feature type="transmembrane region" description="Helical" evidence="7">
    <location>
        <begin position="554"/>
        <end position="577"/>
    </location>
</feature>
<dbReference type="Pfam" id="PF01773">
    <property type="entry name" value="Nucleos_tra2_N"/>
    <property type="match status" value="1"/>
</dbReference>
<feature type="transmembrane region" description="Helical" evidence="7">
    <location>
        <begin position="169"/>
        <end position="193"/>
    </location>
</feature>
<feature type="region of interest" description="Disordered" evidence="8">
    <location>
        <begin position="27"/>
        <end position="62"/>
    </location>
</feature>
<dbReference type="InterPro" id="IPR011642">
    <property type="entry name" value="Gate_dom"/>
</dbReference>
<keyword evidence="4 7" id="KW-0812">Transmembrane</keyword>
<dbReference type="PANTHER" id="PTHR10590:SF4">
    <property type="entry name" value="SOLUTE CARRIER FAMILY 28 MEMBER 3"/>
    <property type="match status" value="1"/>
</dbReference>
<dbReference type="Proteomes" id="UP000036681">
    <property type="component" value="Unplaced"/>
</dbReference>
<dbReference type="AlphaFoldDB" id="A0A9J2PU61"/>
<evidence type="ECO:0000256" key="7">
    <source>
        <dbReference type="RuleBase" id="RU362018"/>
    </source>
</evidence>
<feature type="domain" description="Concentrative nucleoside transporter N-terminal" evidence="9">
    <location>
        <begin position="207"/>
        <end position="278"/>
    </location>
</feature>